<organism evidence="2 3">
    <name type="scientific">Halolamina salina</name>
    <dbReference type="NCBI Taxonomy" id="1220023"/>
    <lineage>
        <taxon>Archaea</taxon>
        <taxon>Methanobacteriati</taxon>
        <taxon>Methanobacteriota</taxon>
        <taxon>Stenosarchaea group</taxon>
        <taxon>Halobacteria</taxon>
        <taxon>Halobacteriales</taxon>
        <taxon>Haloferacaceae</taxon>
    </lineage>
</organism>
<gene>
    <name evidence="2" type="ORF">ACFR9S_05275</name>
</gene>
<dbReference type="EMBL" id="JBHUDH010000043">
    <property type="protein sequence ID" value="MFD1525718.1"/>
    <property type="molecule type" value="Genomic_DNA"/>
</dbReference>
<dbReference type="RefSeq" id="WP_379818218.1">
    <property type="nucleotide sequence ID" value="NZ_JBHUDH010000043.1"/>
</dbReference>
<evidence type="ECO:0008006" key="4">
    <source>
        <dbReference type="Google" id="ProtNLM"/>
    </source>
</evidence>
<sequence>TDAAATPTPTAGVTPDGDGVLIPNDGLPVDPDPVFERVLNLTGQDVEPPTVYTAESGDLPPQDASPFYASLGITPPDERVGAAGAATDPSTVYLFDPALRDEAVTERTLAHEFVHTVQFGMGWKSDLLSTLSEDRQWTYDVRKTSRLVMEGAATEFEGQYQRAYMPSTEPVTYTDRYRNASAWNRLLLAPYRYGAPYVEERLAAGDDLAAIHTDPPISTEQVLHGTDDPIAPLNVTAGAVGDWERTAGATQGELFLRVALRTELNRSAAAEAAAGWGNDRRVTYERGEATATAWVLRWDDAANATEFERAFERYLDAKATRAGSVWTRPDGNVTYRLERASERTVVVYLGNESFVRAANVTAADGPRVTVGNASAS</sequence>
<feature type="non-terminal residue" evidence="2">
    <location>
        <position position="1"/>
    </location>
</feature>
<comment type="caution">
    <text evidence="2">The sequence shown here is derived from an EMBL/GenBank/DDBJ whole genome shotgun (WGS) entry which is preliminary data.</text>
</comment>
<dbReference type="Proteomes" id="UP001597111">
    <property type="component" value="Unassembled WGS sequence"/>
</dbReference>
<name>A0ABD6B4C6_9EURY</name>
<proteinExistence type="predicted"/>
<keyword evidence="3" id="KW-1185">Reference proteome</keyword>
<accession>A0ABD6B4C6</accession>
<evidence type="ECO:0000256" key="1">
    <source>
        <dbReference type="SAM" id="MobiDB-lite"/>
    </source>
</evidence>
<dbReference type="AlphaFoldDB" id="A0ABD6B4C6"/>
<evidence type="ECO:0000313" key="3">
    <source>
        <dbReference type="Proteomes" id="UP001597111"/>
    </source>
</evidence>
<evidence type="ECO:0000313" key="2">
    <source>
        <dbReference type="EMBL" id="MFD1525718.1"/>
    </source>
</evidence>
<protein>
    <recommendedName>
        <fullName evidence="4">DUF4157 domain-containing protein</fullName>
    </recommendedName>
</protein>
<feature type="compositionally biased region" description="Low complexity" evidence="1">
    <location>
        <begin position="1"/>
        <end position="19"/>
    </location>
</feature>
<feature type="region of interest" description="Disordered" evidence="1">
    <location>
        <begin position="1"/>
        <end position="28"/>
    </location>
</feature>
<reference evidence="2 3" key="1">
    <citation type="journal article" date="2019" name="Int. J. Syst. Evol. Microbiol.">
        <title>The Global Catalogue of Microorganisms (GCM) 10K type strain sequencing project: providing services to taxonomists for standard genome sequencing and annotation.</title>
        <authorList>
            <consortium name="The Broad Institute Genomics Platform"/>
            <consortium name="The Broad Institute Genome Sequencing Center for Infectious Disease"/>
            <person name="Wu L."/>
            <person name="Ma J."/>
        </authorList>
    </citation>
    <scope>NUCLEOTIDE SEQUENCE [LARGE SCALE GENOMIC DNA]</scope>
    <source>
        <strain evidence="2 3">CGMCC 1.12285</strain>
    </source>
</reference>